<feature type="domain" description="Metallo-beta-lactamase" evidence="1">
    <location>
        <begin position="2"/>
        <end position="165"/>
    </location>
</feature>
<organism evidence="3 4">
    <name type="scientific">marine gamma proteobacterium HTCC2143</name>
    <dbReference type="NCBI Taxonomy" id="247633"/>
    <lineage>
        <taxon>Bacteria</taxon>
        <taxon>Pseudomonadati</taxon>
        <taxon>Pseudomonadota</taxon>
        <taxon>Gammaproteobacteria</taxon>
        <taxon>Cellvibrionales</taxon>
        <taxon>Spongiibacteraceae</taxon>
        <taxon>BD1-7 clade</taxon>
    </lineage>
</organism>
<dbReference type="InterPro" id="IPR036866">
    <property type="entry name" value="RibonucZ/Hydroxyglut_hydro"/>
</dbReference>
<name>A0YBW4_9GAMM</name>
<dbReference type="PANTHER" id="PTHR23131">
    <property type="entry name" value="ENDORIBONUCLEASE LACTB2"/>
    <property type="match status" value="1"/>
</dbReference>
<dbReference type="STRING" id="247633.GP2143_06320"/>
<accession>A0YBW4</accession>
<evidence type="ECO:0000313" key="3">
    <source>
        <dbReference type="EMBL" id="EAW32044.1"/>
    </source>
</evidence>
<keyword evidence="4" id="KW-1185">Reference proteome</keyword>
<dbReference type="EMBL" id="AAVT01000002">
    <property type="protein sequence ID" value="EAW32044.1"/>
    <property type="molecule type" value="Genomic_DNA"/>
</dbReference>
<dbReference type="InterPro" id="IPR036388">
    <property type="entry name" value="WH-like_DNA-bd_sf"/>
</dbReference>
<dbReference type="Pfam" id="PF21221">
    <property type="entry name" value="B_lactamase-like_C"/>
    <property type="match status" value="1"/>
</dbReference>
<dbReference type="Gene3D" id="1.10.10.10">
    <property type="entry name" value="Winged helix-like DNA-binding domain superfamily/Winged helix DNA-binding domain"/>
    <property type="match status" value="1"/>
</dbReference>
<dbReference type="InterPro" id="IPR050662">
    <property type="entry name" value="Sec-metab_biosynth-thioest"/>
</dbReference>
<dbReference type="SUPFAM" id="SSF56281">
    <property type="entry name" value="Metallo-hydrolase/oxidoreductase"/>
    <property type="match status" value="1"/>
</dbReference>
<evidence type="ECO:0000313" key="4">
    <source>
        <dbReference type="Proteomes" id="UP000004931"/>
    </source>
</evidence>
<dbReference type="AlphaFoldDB" id="A0YBW4"/>
<dbReference type="PANTHER" id="PTHR23131:SF4">
    <property type="entry name" value="METALLO-BETA-LACTAMASE SUPERFAMILY POTEIN"/>
    <property type="match status" value="1"/>
</dbReference>
<evidence type="ECO:0000259" key="2">
    <source>
        <dbReference type="Pfam" id="PF21221"/>
    </source>
</evidence>
<comment type="caution">
    <text evidence="3">The sequence shown here is derived from an EMBL/GenBank/DDBJ whole genome shotgun (WGS) entry which is preliminary data.</text>
</comment>
<dbReference type="Proteomes" id="UP000004931">
    <property type="component" value="Unassembled WGS sequence"/>
</dbReference>
<evidence type="ECO:0000259" key="1">
    <source>
        <dbReference type="Pfam" id="PF00753"/>
    </source>
</evidence>
<gene>
    <name evidence="3" type="ORF">GP2143_06320</name>
</gene>
<dbReference type="Pfam" id="PF00753">
    <property type="entry name" value="Lactamase_B"/>
    <property type="match status" value="1"/>
</dbReference>
<feature type="domain" description="Metallo-beta-lactamase-like C-terminal" evidence="2">
    <location>
        <begin position="196"/>
        <end position="230"/>
    </location>
</feature>
<dbReference type="Gene3D" id="3.60.15.10">
    <property type="entry name" value="Ribonuclease Z/Hydroxyacylglutathione hydrolase-like"/>
    <property type="match status" value="1"/>
</dbReference>
<dbReference type="InterPro" id="IPR048933">
    <property type="entry name" value="B_lactamase-like_C"/>
</dbReference>
<reference evidence="3 4" key="1">
    <citation type="journal article" date="2010" name="J. Bacteriol.">
        <title>Genome sequence of the oligotrophic marine Gammaproteobacterium HTCC2143, isolated from the Oregon Coast.</title>
        <authorList>
            <person name="Oh H.M."/>
            <person name="Kang I."/>
            <person name="Ferriera S."/>
            <person name="Giovannoni S.J."/>
            <person name="Cho J.C."/>
        </authorList>
    </citation>
    <scope>NUCLEOTIDE SEQUENCE [LARGE SCALE GENOMIC DNA]</scope>
    <source>
        <strain evidence="3 4">HTCC2143</strain>
    </source>
</reference>
<dbReference type="InterPro" id="IPR001279">
    <property type="entry name" value="Metallo-B-lactamas"/>
</dbReference>
<dbReference type="eggNOG" id="COG0491">
    <property type="taxonomic scope" value="Bacteria"/>
</dbReference>
<protein>
    <submittedName>
        <fullName evidence="3">Metallo-beta-lactamase family protein</fullName>
    </submittedName>
</protein>
<proteinExistence type="predicted"/>
<sequence>MHPDHIGQAGWICKKFRVPLYMTFGEYYTAKTYAKSSAEDLEWAMEAYYRGAGFDDRYFENMKAHFKGYAAFVEPIPNSFICLSEGTELIIADRRWQVAIGSGHSPEHPCFYYEEFDLMFSGDQIIPRITSNVSVSAAEPEGKPLKNWMESLEKFFRFPFSALILPPHNMLFVGLHARLRCLIEHHKDHLLALEEACVEPRTAMSLLPVLFKRVLNDSHKSMAVGECIAHSK</sequence>